<dbReference type="InterPro" id="IPR007219">
    <property type="entry name" value="XnlR_reg_dom"/>
</dbReference>
<dbReference type="Pfam" id="PF04082">
    <property type="entry name" value="Fungal_trans"/>
    <property type="match status" value="1"/>
</dbReference>
<feature type="compositionally biased region" description="Low complexity" evidence="7">
    <location>
        <begin position="127"/>
        <end position="152"/>
    </location>
</feature>
<comment type="caution">
    <text evidence="9">The sequence shown here is derived from an EMBL/GenBank/DDBJ whole genome shotgun (WGS) entry which is preliminary data.</text>
</comment>
<keyword evidence="4" id="KW-0238">DNA-binding</keyword>
<accession>A0A9P6SSI7</accession>
<keyword evidence="3" id="KW-0805">Transcription regulation</keyword>
<name>A0A9P6SSI7_9FUNG</name>
<gene>
    <name evidence="9" type="ORF">BGZ65_007529</name>
</gene>
<evidence type="ECO:0000256" key="6">
    <source>
        <dbReference type="ARBA" id="ARBA00023242"/>
    </source>
</evidence>
<evidence type="ECO:0000313" key="10">
    <source>
        <dbReference type="Proteomes" id="UP000749646"/>
    </source>
</evidence>
<dbReference type="InterPro" id="IPR051615">
    <property type="entry name" value="Transcr_Regulatory_Elem"/>
</dbReference>
<feature type="region of interest" description="Disordered" evidence="7">
    <location>
        <begin position="71"/>
        <end position="183"/>
    </location>
</feature>
<dbReference type="AlphaFoldDB" id="A0A9P6SSI7"/>
<keyword evidence="6" id="KW-0539">Nucleus</keyword>
<feature type="compositionally biased region" description="Polar residues" evidence="7">
    <location>
        <begin position="94"/>
        <end position="108"/>
    </location>
</feature>
<protein>
    <recommendedName>
        <fullName evidence="8">Xylanolytic transcriptional activator regulatory domain-containing protein</fullName>
    </recommendedName>
</protein>
<dbReference type="GO" id="GO:0008270">
    <property type="term" value="F:zinc ion binding"/>
    <property type="evidence" value="ECO:0007669"/>
    <property type="project" value="InterPro"/>
</dbReference>
<dbReference type="GO" id="GO:0003677">
    <property type="term" value="F:DNA binding"/>
    <property type="evidence" value="ECO:0007669"/>
    <property type="project" value="UniProtKB-KW"/>
</dbReference>
<evidence type="ECO:0000259" key="8">
    <source>
        <dbReference type="SMART" id="SM00906"/>
    </source>
</evidence>
<reference evidence="9" key="1">
    <citation type="journal article" date="2020" name="Fungal Divers.">
        <title>Resolving the Mortierellaceae phylogeny through synthesis of multi-gene phylogenetics and phylogenomics.</title>
        <authorList>
            <person name="Vandepol N."/>
            <person name="Liber J."/>
            <person name="Desiro A."/>
            <person name="Na H."/>
            <person name="Kennedy M."/>
            <person name="Barry K."/>
            <person name="Grigoriev I.V."/>
            <person name="Miller A.N."/>
            <person name="O'Donnell K."/>
            <person name="Stajich J.E."/>
            <person name="Bonito G."/>
        </authorList>
    </citation>
    <scope>NUCLEOTIDE SEQUENCE</scope>
    <source>
        <strain evidence="9">MES-2147</strain>
    </source>
</reference>
<feature type="compositionally biased region" description="Basic and acidic residues" evidence="7">
    <location>
        <begin position="79"/>
        <end position="90"/>
    </location>
</feature>
<keyword evidence="5" id="KW-0804">Transcription</keyword>
<dbReference type="OrthoDB" id="39175at2759"/>
<dbReference type="GO" id="GO:0006351">
    <property type="term" value="P:DNA-templated transcription"/>
    <property type="evidence" value="ECO:0007669"/>
    <property type="project" value="InterPro"/>
</dbReference>
<keyword evidence="2" id="KW-0862">Zinc</keyword>
<dbReference type="SMART" id="SM00906">
    <property type="entry name" value="Fungal_trans"/>
    <property type="match status" value="1"/>
</dbReference>
<dbReference type="EMBL" id="JAAAHW010001090">
    <property type="protein sequence ID" value="KAF9996897.1"/>
    <property type="molecule type" value="Genomic_DNA"/>
</dbReference>
<evidence type="ECO:0000256" key="3">
    <source>
        <dbReference type="ARBA" id="ARBA00023015"/>
    </source>
</evidence>
<dbReference type="PANTHER" id="PTHR31313">
    <property type="entry name" value="TY1 ENHANCER ACTIVATOR"/>
    <property type="match status" value="1"/>
</dbReference>
<feature type="compositionally biased region" description="Polar residues" evidence="7">
    <location>
        <begin position="158"/>
        <end position="181"/>
    </location>
</feature>
<keyword evidence="1" id="KW-0479">Metal-binding</keyword>
<feature type="domain" description="Xylanolytic transcriptional activator regulatory" evidence="8">
    <location>
        <begin position="411"/>
        <end position="486"/>
    </location>
</feature>
<feature type="compositionally biased region" description="Basic and acidic residues" evidence="7">
    <location>
        <begin position="109"/>
        <end position="123"/>
    </location>
</feature>
<dbReference type="CDD" id="cd12148">
    <property type="entry name" value="fungal_TF_MHR"/>
    <property type="match status" value="1"/>
</dbReference>
<feature type="non-terminal residue" evidence="9">
    <location>
        <position position="1"/>
    </location>
</feature>
<evidence type="ECO:0000256" key="2">
    <source>
        <dbReference type="ARBA" id="ARBA00022833"/>
    </source>
</evidence>
<evidence type="ECO:0000256" key="1">
    <source>
        <dbReference type="ARBA" id="ARBA00022723"/>
    </source>
</evidence>
<organism evidence="9 10">
    <name type="scientific">Modicella reniformis</name>
    <dbReference type="NCBI Taxonomy" id="1440133"/>
    <lineage>
        <taxon>Eukaryota</taxon>
        <taxon>Fungi</taxon>
        <taxon>Fungi incertae sedis</taxon>
        <taxon>Mucoromycota</taxon>
        <taxon>Mortierellomycotina</taxon>
        <taxon>Mortierellomycetes</taxon>
        <taxon>Mortierellales</taxon>
        <taxon>Mortierellaceae</taxon>
        <taxon>Modicella</taxon>
    </lineage>
</organism>
<proteinExistence type="predicted"/>
<dbReference type="PANTHER" id="PTHR31313:SF78">
    <property type="entry name" value="TRANSCRIPTION FACTOR DOMAIN-CONTAINING PROTEIN"/>
    <property type="match status" value="1"/>
</dbReference>
<feature type="region of interest" description="Disordered" evidence="7">
    <location>
        <begin position="1"/>
        <end position="32"/>
    </location>
</feature>
<dbReference type="Proteomes" id="UP000749646">
    <property type="component" value="Unassembled WGS sequence"/>
</dbReference>
<sequence length="678" mass="76592">MMSKDDHKERQRVTKGLFLDPTKKRGPPKGAGRYINAIEDRLHRMEAIVGGLVREDDPLFQSNEELRALLAGPPLKTRGSRESYNEKQHIADTAGQQSQSYLQNPNSSDVEHQHHPPPLHDYRALMQHQPPVQYPQQQQPFVQQQNQQQQYPGHTMDAQLSQSPDIVPEGTQQGVDSSRTGLSHRGLMREGSFQSFSSPSPVLSSDHSVTEFVDSPTVSEYLPRQGVSTPPTEEIEDLEDDLGHLTLDQSGRERYVGKSSPMFYGRRHYGTGPRMLAWDRETEKPEARKFIDNLDLPSPEVMTHLLNLHFTYVHPFLPVFIWSKFLKRLQDRNYTPSFLFLLNCIFALASRFSDDPIFRTDPAKSETVGVHFADKAREILDILYDSPDLHCVGALCLLAFQQMGTGNGYRAWMYVGISIRMAQHLGLNRNCLKLNPHMPSLDREERNRIWWTCFTADRVLSASFGRPQGITEHDVDATYPEGIDEENIQLEYKLHGATSVLTGPPPHSEMNFVFMASLMRILGRVMVSLYSPLSKASSKSKASMTNPAPLEQLDKELTDWLLTLPPHLQFRSVQQESGTFVCTLHMTFYAVLILLHRPYSHQSPHSTLNDPSISLSICTSAANNTIEMASNMMRAVDEKRGVSRLKCLLHNCVFIFFTAGLVHITNCTSTDPLLAASA</sequence>
<evidence type="ECO:0000256" key="5">
    <source>
        <dbReference type="ARBA" id="ARBA00023163"/>
    </source>
</evidence>
<keyword evidence="10" id="KW-1185">Reference proteome</keyword>
<evidence type="ECO:0000256" key="4">
    <source>
        <dbReference type="ARBA" id="ARBA00023125"/>
    </source>
</evidence>
<evidence type="ECO:0000313" key="9">
    <source>
        <dbReference type="EMBL" id="KAF9996897.1"/>
    </source>
</evidence>
<feature type="compositionally biased region" description="Basic and acidic residues" evidence="7">
    <location>
        <begin position="1"/>
        <end position="12"/>
    </location>
</feature>
<evidence type="ECO:0000256" key="7">
    <source>
        <dbReference type="SAM" id="MobiDB-lite"/>
    </source>
</evidence>